<evidence type="ECO:0000313" key="2">
    <source>
        <dbReference type="Proteomes" id="UP000198767"/>
    </source>
</evidence>
<dbReference type="Proteomes" id="UP000198767">
    <property type="component" value="Unassembled WGS sequence"/>
</dbReference>
<reference evidence="1 2" key="1">
    <citation type="submission" date="2016-10" db="EMBL/GenBank/DDBJ databases">
        <authorList>
            <person name="de Groot N.N."/>
        </authorList>
    </citation>
    <scope>NUCLEOTIDE SEQUENCE [LARGE SCALE GENOMIC DNA]</scope>
    <source>
        <strain evidence="1 2">U95</strain>
    </source>
</reference>
<dbReference type="EMBL" id="FMWG01000017">
    <property type="protein sequence ID" value="SCZ73455.1"/>
    <property type="molecule type" value="Genomic_DNA"/>
</dbReference>
<protein>
    <submittedName>
        <fullName evidence="1">Uncharacterized protein</fullName>
    </submittedName>
</protein>
<accession>A0A1G5RH89</accession>
<name>A0A1G5RH89_9RHOB</name>
<organism evidence="1 2">
    <name type="scientific">Epibacterium ulvae</name>
    <dbReference type="NCBI Taxonomy" id="1156985"/>
    <lineage>
        <taxon>Bacteria</taxon>
        <taxon>Pseudomonadati</taxon>
        <taxon>Pseudomonadota</taxon>
        <taxon>Alphaproteobacteria</taxon>
        <taxon>Rhodobacterales</taxon>
        <taxon>Roseobacteraceae</taxon>
        <taxon>Epibacterium</taxon>
    </lineage>
</organism>
<dbReference type="AlphaFoldDB" id="A0A1G5RH89"/>
<sequence length="123" mass="13710">MRFLFVHAIDERSRVFRAVDSRAFGCEFESLVAALDWMEQNDAHIDWPQNWPILTAEMLPPSSAKAARASSAMKDWVEIYEVPDAQPTIGGGSMEAIEAVRNELELVALAGAIPRQPSLRVIQ</sequence>
<dbReference type="STRING" id="1156985.SAMN04488118_11728"/>
<gene>
    <name evidence="1" type="ORF">SAMN04488118_11728</name>
</gene>
<proteinExistence type="predicted"/>
<keyword evidence="2" id="KW-1185">Reference proteome</keyword>
<evidence type="ECO:0000313" key="1">
    <source>
        <dbReference type="EMBL" id="SCZ73455.1"/>
    </source>
</evidence>
<dbReference type="RefSeq" id="WP_090221085.1">
    <property type="nucleotide sequence ID" value="NZ_FMWG01000017.1"/>
</dbReference>